<evidence type="ECO:0000313" key="5">
    <source>
        <dbReference type="EMBL" id="MDE1462138.1"/>
    </source>
</evidence>
<dbReference type="InterPro" id="IPR043425">
    <property type="entry name" value="NusG-like"/>
</dbReference>
<dbReference type="PANTHER" id="PTHR30265">
    <property type="entry name" value="RHO-INTERACTING TRANSCRIPTION TERMINATION FACTOR NUSG"/>
    <property type="match status" value="1"/>
</dbReference>
<keyword evidence="2" id="KW-0805">Transcription regulation</keyword>
<organism evidence="5 6">
    <name type="scientific">Spartinivicinus poritis</name>
    <dbReference type="NCBI Taxonomy" id="2994640"/>
    <lineage>
        <taxon>Bacteria</taxon>
        <taxon>Pseudomonadati</taxon>
        <taxon>Pseudomonadota</taxon>
        <taxon>Gammaproteobacteria</taxon>
        <taxon>Oceanospirillales</taxon>
        <taxon>Zooshikellaceae</taxon>
        <taxon>Spartinivicinus</taxon>
    </lineage>
</organism>
<keyword evidence="3" id="KW-0804">Transcription</keyword>
<evidence type="ECO:0000256" key="1">
    <source>
        <dbReference type="ARBA" id="ARBA00022814"/>
    </source>
</evidence>
<dbReference type="SUPFAM" id="SSF82679">
    <property type="entry name" value="N-utilization substance G protein NusG, N-terminal domain"/>
    <property type="match status" value="1"/>
</dbReference>
<reference evidence="5 6" key="1">
    <citation type="submission" date="2022-11" db="EMBL/GenBank/DDBJ databases">
        <title>Spartinivicinus poritis sp. nov., isolated from scleractinian coral Porites lutea.</title>
        <authorList>
            <person name="Zhang G."/>
            <person name="Cai L."/>
            <person name="Wei Q."/>
        </authorList>
    </citation>
    <scope>NUCLEOTIDE SEQUENCE [LARGE SCALE GENOMIC DNA]</scope>
    <source>
        <strain evidence="5 6">A2-2</strain>
    </source>
</reference>
<dbReference type="Gene3D" id="3.30.70.940">
    <property type="entry name" value="NusG, N-terminal domain"/>
    <property type="match status" value="1"/>
</dbReference>
<evidence type="ECO:0000313" key="6">
    <source>
        <dbReference type="Proteomes" id="UP001528823"/>
    </source>
</evidence>
<name>A0ABT5U6Y8_9GAMM</name>
<dbReference type="Proteomes" id="UP001528823">
    <property type="component" value="Unassembled WGS sequence"/>
</dbReference>
<keyword evidence="1" id="KW-0889">Transcription antitermination</keyword>
<dbReference type="RefSeq" id="WP_274688497.1">
    <property type="nucleotide sequence ID" value="NZ_JAPMOU010000009.1"/>
</dbReference>
<comment type="caution">
    <text evidence="5">The sequence shown here is derived from an EMBL/GenBank/DDBJ whole genome shotgun (WGS) entry which is preliminary data.</text>
</comment>
<dbReference type="EMBL" id="JAPMOU010000009">
    <property type="protein sequence ID" value="MDE1462138.1"/>
    <property type="molecule type" value="Genomic_DNA"/>
</dbReference>
<accession>A0ABT5U6Y8</accession>
<dbReference type="PANTHER" id="PTHR30265:SF4">
    <property type="entry name" value="KOW MOTIF FAMILY PROTEIN, EXPRESSED"/>
    <property type="match status" value="1"/>
</dbReference>
<keyword evidence="6" id="KW-1185">Reference proteome</keyword>
<evidence type="ECO:0000256" key="2">
    <source>
        <dbReference type="ARBA" id="ARBA00023015"/>
    </source>
</evidence>
<dbReference type="SMART" id="SM00738">
    <property type="entry name" value="NGN"/>
    <property type="match status" value="1"/>
</dbReference>
<feature type="domain" description="NusG-like N-terminal" evidence="4">
    <location>
        <begin position="6"/>
        <end position="103"/>
    </location>
</feature>
<dbReference type="Pfam" id="PF02357">
    <property type="entry name" value="NusG"/>
    <property type="match status" value="1"/>
</dbReference>
<dbReference type="InterPro" id="IPR036735">
    <property type="entry name" value="NGN_dom_sf"/>
</dbReference>
<protein>
    <submittedName>
        <fullName evidence="5">UpxY family transcription antiterminator</fullName>
    </submittedName>
</protein>
<proteinExistence type="predicted"/>
<gene>
    <name evidence="5" type="ORF">ORQ98_09150</name>
</gene>
<sequence length="171" mass="19627">MDHNNRRDWYAVYTRANCEAKLAAGLTDKSVENFYPVIEETRLWSDRKKKIKVPIFPSYIFVYINNDEFYRVKKASGFSHFVSLKSEPIVIPESQINAVKQLLNSSYQWQTKVSTLNKGTKIEITDGPLQGYIGVLVADATQNNVAIEIPALCKTMVFTLKQNQFKPVWTN</sequence>
<dbReference type="NCBIfam" id="NF033644">
    <property type="entry name" value="antiterm_UpxY"/>
    <property type="match status" value="1"/>
</dbReference>
<evidence type="ECO:0000256" key="3">
    <source>
        <dbReference type="ARBA" id="ARBA00023163"/>
    </source>
</evidence>
<evidence type="ECO:0000259" key="4">
    <source>
        <dbReference type="SMART" id="SM00738"/>
    </source>
</evidence>
<dbReference type="InterPro" id="IPR006645">
    <property type="entry name" value="NGN-like_dom"/>
</dbReference>